<dbReference type="Proteomes" id="UP000749471">
    <property type="component" value="Unassembled WGS sequence"/>
</dbReference>
<evidence type="ECO:0000259" key="6">
    <source>
        <dbReference type="PROSITE" id="PS50106"/>
    </source>
</evidence>
<feature type="domain" description="PDZ" evidence="6">
    <location>
        <begin position="104"/>
        <end position="170"/>
    </location>
</feature>
<proteinExistence type="inferred from homology"/>
<comment type="similarity">
    <text evidence="1 5">Belongs to the peptidase S41A family.</text>
</comment>
<evidence type="ECO:0000256" key="4">
    <source>
        <dbReference type="ARBA" id="ARBA00022825"/>
    </source>
</evidence>
<dbReference type="PANTHER" id="PTHR32060">
    <property type="entry name" value="TAIL-SPECIFIC PROTEASE"/>
    <property type="match status" value="1"/>
</dbReference>
<dbReference type="PANTHER" id="PTHR32060:SF30">
    <property type="entry name" value="CARBOXY-TERMINAL PROCESSING PROTEASE CTPA"/>
    <property type="match status" value="1"/>
</dbReference>
<dbReference type="NCBIfam" id="TIGR00225">
    <property type="entry name" value="prc"/>
    <property type="match status" value="1"/>
</dbReference>
<dbReference type="InterPro" id="IPR004447">
    <property type="entry name" value="Peptidase_S41A"/>
</dbReference>
<evidence type="ECO:0000256" key="1">
    <source>
        <dbReference type="ARBA" id="ARBA00009179"/>
    </source>
</evidence>
<reference evidence="7 8" key="1">
    <citation type="submission" date="2021-06" db="EMBL/GenBank/DDBJ databases">
        <authorList>
            <person name="Sun Q."/>
            <person name="Li D."/>
        </authorList>
    </citation>
    <scope>NUCLEOTIDE SEQUENCE [LARGE SCALE GENOMIC DNA]</scope>
    <source>
        <strain evidence="7 8">MSJ-40</strain>
    </source>
</reference>
<dbReference type="SMART" id="SM00228">
    <property type="entry name" value="PDZ"/>
    <property type="match status" value="1"/>
</dbReference>
<gene>
    <name evidence="7" type="ORF">KQI42_10735</name>
</gene>
<dbReference type="PROSITE" id="PS50106">
    <property type="entry name" value="PDZ"/>
    <property type="match status" value="1"/>
</dbReference>
<dbReference type="Pfam" id="PF03572">
    <property type="entry name" value="Peptidase_S41"/>
    <property type="match status" value="1"/>
</dbReference>
<dbReference type="EMBL" id="JAHLPM010000008">
    <property type="protein sequence ID" value="MBU5438488.1"/>
    <property type="molecule type" value="Genomic_DNA"/>
</dbReference>
<dbReference type="InterPro" id="IPR001478">
    <property type="entry name" value="PDZ"/>
</dbReference>
<protein>
    <submittedName>
        <fullName evidence="7">S41 family peptidase</fullName>
    </submittedName>
</protein>
<keyword evidence="2 5" id="KW-0645">Protease</keyword>
<evidence type="ECO:0000256" key="3">
    <source>
        <dbReference type="ARBA" id="ARBA00022801"/>
    </source>
</evidence>
<keyword evidence="4 5" id="KW-0720">Serine protease</keyword>
<dbReference type="Pfam" id="PF17820">
    <property type="entry name" value="PDZ_6"/>
    <property type="match status" value="1"/>
</dbReference>
<dbReference type="InterPro" id="IPR041489">
    <property type="entry name" value="PDZ_6"/>
</dbReference>
<evidence type="ECO:0000256" key="5">
    <source>
        <dbReference type="RuleBase" id="RU004404"/>
    </source>
</evidence>
<evidence type="ECO:0000313" key="8">
    <source>
        <dbReference type="Proteomes" id="UP000749471"/>
    </source>
</evidence>
<sequence length="407" mass="45339">MSKKRAITLMVVLVLVTNIITFGVSNMFSVQLRDKVYVPKKEYEQLVSVYNRYSKVIGLENYVRNNFLREVDEKKLIDGELKGMMQALEDPYSQYMTQEEFKDFIEHTKGIYGGIGVIVTPGDDNLITVVSPIEGTPGERAGIKTGDKIIKVDGTEFTAENMDSAVKIMKGEPKTKVTITILRKGKDGNNEYIDMEIVREEIRLITVKANVIDDNIGYIKITSFDDLTYEDFKKELNKLMNRNVEGIIIDLRNNPGGLLDVCADIADELLGEGVIVYTETRSGEREYLKSNKKQIDTPLVVLVNGGSASASEILAGAIKDHNRGTLIGTKTFGKGVVQRIKQLSDGSGFKLTVSEYFTPNGTNIHGIGIEPDIVIELPEDVEEIGIDNLSKDIQLKKAIETMKEKIK</sequence>
<organism evidence="7 8">
    <name type="scientific">Tissierella simiarum</name>
    <dbReference type="NCBI Taxonomy" id="2841534"/>
    <lineage>
        <taxon>Bacteria</taxon>
        <taxon>Bacillati</taxon>
        <taxon>Bacillota</taxon>
        <taxon>Tissierellia</taxon>
        <taxon>Tissierellales</taxon>
        <taxon>Tissierellaceae</taxon>
        <taxon>Tissierella</taxon>
    </lineage>
</organism>
<keyword evidence="8" id="KW-1185">Reference proteome</keyword>
<dbReference type="CDD" id="cd07560">
    <property type="entry name" value="Peptidase_S41_CPP"/>
    <property type="match status" value="1"/>
</dbReference>
<dbReference type="Pfam" id="PF22694">
    <property type="entry name" value="CtpB_N-like"/>
    <property type="match status" value="1"/>
</dbReference>
<dbReference type="InterPro" id="IPR055210">
    <property type="entry name" value="CtpA/B_N"/>
</dbReference>
<evidence type="ECO:0000256" key="2">
    <source>
        <dbReference type="ARBA" id="ARBA00022670"/>
    </source>
</evidence>
<accession>A0ABS6E8C7</accession>
<comment type="caution">
    <text evidence="7">The sequence shown here is derived from an EMBL/GenBank/DDBJ whole genome shotgun (WGS) entry which is preliminary data.</text>
</comment>
<dbReference type="CDD" id="cd06782">
    <property type="entry name" value="cpPDZ_CPP-like"/>
    <property type="match status" value="1"/>
</dbReference>
<dbReference type="RefSeq" id="WP_216519633.1">
    <property type="nucleotide sequence ID" value="NZ_JAHLPM010000008.1"/>
</dbReference>
<keyword evidence="3 5" id="KW-0378">Hydrolase</keyword>
<dbReference type="InterPro" id="IPR005151">
    <property type="entry name" value="Tail-specific_protease"/>
</dbReference>
<name>A0ABS6E8C7_9FIRM</name>
<dbReference type="SMART" id="SM00245">
    <property type="entry name" value="TSPc"/>
    <property type="match status" value="1"/>
</dbReference>
<evidence type="ECO:0000313" key="7">
    <source>
        <dbReference type="EMBL" id="MBU5438488.1"/>
    </source>
</evidence>